<evidence type="ECO:0000256" key="5">
    <source>
        <dbReference type="ARBA" id="ARBA00022729"/>
    </source>
</evidence>
<evidence type="ECO:0000256" key="2">
    <source>
        <dbReference type="ARBA" id="ARBA00004776"/>
    </source>
</evidence>
<keyword evidence="3" id="KW-0645">Protease</keyword>
<accession>A0A5B0DXW4</accession>
<dbReference type="PANTHER" id="PTHR37425">
    <property type="match status" value="1"/>
</dbReference>
<keyword evidence="6" id="KW-0378">Hydrolase</keyword>
<dbReference type="Pfam" id="PF08291">
    <property type="entry name" value="Peptidase_M15_3"/>
    <property type="match status" value="1"/>
</dbReference>
<dbReference type="GO" id="GO:0006508">
    <property type="term" value="P:proteolysis"/>
    <property type="evidence" value="ECO:0007669"/>
    <property type="project" value="UniProtKB-KW"/>
</dbReference>
<organism evidence="14 15">
    <name type="scientific">Aureimonas fodinaquatilis</name>
    <dbReference type="NCBI Taxonomy" id="2565783"/>
    <lineage>
        <taxon>Bacteria</taxon>
        <taxon>Pseudomonadati</taxon>
        <taxon>Pseudomonadota</taxon>
        <taxon>Alphaproteobacteria</taxon>
        <taxon>Hyphomicrobiales</taxon>
        <taxon>Aurantimonadaceae</taxon>
        <taxon>Aureimonas</taxon>
    </lineage>
</organism>
<feature type="region of interest" description="Disordered" evidence="12">
    <location>
        <begin position="132"/>
        <end position="162"/>
    </location>
</feature>
<name>A0A5B0DXW4_9HYPH</name>
<dbReference type="GO" id="GO:0046872">
    <property type="term" value="F:metal ion binding"/>
    <property type="evidence" value="ECO:0007669"/>
    <property type="project" value="UniProtKB-KW"/>
</dbReference>
<comment type="similarity">
    <text evidence="10">Belongs to the peptidase M15 family.</text>
</comment>
<keyword evidence="5" id="KW-0732">Signal</keyword>
<evidence type="ECO:0000256" key="6">
    <source>
        <dbReference type="ARBA" id="ARBA00022801"/>
    </source>
</evidence>
<evidence type="ECO:0000259" key="13">
    <source>
        <dbReference type="Pfam" id="PF08291"/>
    </source>
</evidence>
<dbReference type="InterPro" id="IPR010275">
    <property type="entry name" value="MepK"/>
</dbReference>
<evidence type="ECO:0000256" key="4">
    <source>
        <dbReference type="ARBA" id="ARBA00022723"/>
    </source>
</evidence>
<sequence>MVMRRSSFMHVSANARLHSGVGADFDRFYRGTISEPECGLSCVQTQKKVEQILILRGSSRGRNLLRGTALSMMLVALSGCMSALDESSAFGFNQSQAAAEAKDAGEAADTATVATAGAEQNSAENLLAAAATKPETATAEAKPVEVSAAEPAAPAAPAAETPAKPQVLAAYSSTPAPARRAESSLYATLFERAEREQPAAEPLAEPVSHRVVVTQTNGAGKPSVNEALPGVDPSSLFQIGRRASVDSEDLMDDIGGSYQIASLGGMARLAPNGLMVQRDDVNTSCFGTDLVRLLRQIEGRFGKQVVITSGYRSPSHNRRVRGAKASMHMACKAADLHVPGVSGQEVARFVRALPGRGGVGTYCHTAAIHVDVGRQRDWNWPCRRRG</sequence>
<dbReference type="AlphaFoldDB" id="A0A5B0DXW4"/>
<dbReference type="Proteomes" id="UP000324738">
    <property type="component" value="Unassembled WGS sequence"/>
</dbReference>
<keyword evidence="4" id="KW-0479">Metal-binding</keyword>
<dbReference type="GO" id="GO:0071555">
    <property type="term" value="P:cell wall organization"/>
    <property type="evidence" value="ECO:0007669"/>
    <property type="project" value="UniProtKB-KW"/>
</dbReference>
<evidence type="ECO:0000256" key="7">
    <source>
        <dbReference type="ARBA" id="ARBA00022833"/>
    </source>
</evidence>
<keyword evidence="9" id="KW-0961">Cell wall biogenesis/degradation</keyword>
<keyword evidence="7" id="KW-0862">Zinc</keyword>
<feature type="domain" description="Peptidase M15A C-terminal" evidence="13">
    <location>
        <begin position="268"/>
        <end position="371"/>
    </location>
</feature>
<evidence type="ECO:0000256" key="1">
    <source>
        <dbReference type="ARBA" id="ARBA00001947"/>
    </source>
</evidence>
<evidence type="ECO:0000256" key="3">
    <source>
        <dbReference type="ARBA" id="ARBA00022670"/>
    </source>
</evidence>
<evidence type="ECO:0000313" key="15">
    <source>
        <dbReference type="Proteomes" id="UP000324738"/>
    </source>
</evidence>
<keyword evidence="8" id="KW-0482">Metalloprotease</keyword>
<dbReference type="GO" id="GO:0008237">
    <property type="term" value="F:metallopeptidase activity"/>
    <property type="evidence" value="ECO:0007669"/>
    <property type="project" value="UniProtKB-KW"/>
</dbReference>
<evidence type="ECO:0000256" key="12">
    <source>
        <dbReference type="SAM" id="MobiDB-lite"/>
    </source>
</evidence>
<comment type="caution">
    <text evidence="14">The sequence shown here is derived from an EMBL/GenBank/DDBJ whole genome shotgun (WGS) entry which is preliminary data.</text>
</comment>
<evidence type="ECO:0000256" key="9">
    <source>
        <dbReference type="ARBA" id="ARBA00023316"/>
    </source>
</evidence>
<dbReference type="InterPro" id="IPR009045">
    <property type="entry name" value="Zn_M74/Hedgehog-like"/>
</dbReference>
<proteinExistence type="inferred from homology"/>
<evidence type="ECO:0000256" key="10">
    <source>
        <dbReference type="ARBA" id="ARBA00093448"/>
    </source>
</evidence>
<dbReference type="InterPro" id="IPR013230">
    <property type="entry name" value="Peptidase_M15A_C"/>
</dbReference>
<dbReference type="EMBL" id="VTWH01000002">
    <property type="protein sequence ID" value="KAA0970725.1"/>
    <property type="molecule type" value="Genomic_DNA"/>
</dbReference>
<dbReference type="PANTHER" id="PTHR37425:SF1">
    <property type="entry name" value="OUTER MEMBRANE PROTEIN"/>
    <property type="match status" value="1"/>
</dbReference>
<dbReference type="SUPFAM" id="SSF55166">
    <property type="entry name" value="Hedgehog/DD-peptidase"/>
    <property type="match status" value="1"/>
</dbReference>
<dbReference type="Gene3D" id="3.30.1380.10">
    <property type="match status" value="1"/>
</dbReference>
<evidence type="ECO:0000256" key="11">
    <source>
        <dbReference type="ARBA" id="ARBA00093666"/>
    </source>
</evidence>
<comment type="cofactor">
    <cofactor evidence="1">
        <name>Zn(2+)</name>
        <dbReference type="ChEBI" id="CHEBI:29105"/>
    </cofactor>
</comment>
<dbReference type="OrthoDB" id="5418604at2"/>
<protein>
    <recommendedName>
        <fullName evidence="11">Murein endopeptidase K</fullName>
    </recommendedName>
</protein>
<reference evidence="14 15" key="1">
    <citation type="submission" date="2019-08" db="EMBL/GenBank/DDBJ databases">
        <title>Aureimonas fodiniaquatilis sp. nov., isolated from a coal mine wastewater.</title>
        <authorList>
            <person name="Kim W."/>
        </authorList>
    </citation>
    <scope>NUCLEOTIDE SEQUENCE [LARGE SCALE GENOMIC DNA]</scope>
    <source>
        <strain evidence="14 15">CAU 1482</strain>
    </source>
</reference>
<gene>
    <name evidence="14" type="ORF">FPY71_09590</name>
</gene>
<evidence type="ECO:0000256" key="8">
    <source>
        <dbReference type="ARBA" id="ARBA00023049"/>
    </source>
</evidence>
<keyword evidence="15" id="KW-1185">Reference proteome</keyword>
<comment type="pathway">
    <text evidence="2">Cell wall biogenesis; cell wall polysaccharide biosynthesis.</text>
</comment>
<evidence type="ECO:0000313" key="14">
    <source>
        <dbReference type="EMBL" id="KAA0970725.1"/>
    </source>
</evidence>